<evidence type="ECO:0000313" key="2">
    <source>
        <dbReference type="EMBL" id="OXA57507.1"/>
    </source>
</evidence>
<feature type="chain" id="PRO_5012036512" evidence="1">
    <location>
        <begin position="24"/>
        <end position="149"/>
    </location>
</feature>
<dbReference type="Gene3D" id="1.10.238.20">
    <property type="entry name" value="Pheromone/general odorant binding protein domain"/>
    <property type="match status" value="1"/>
</dbReference>
<keyword evidence="1" id="KW-0732">Signal</keyword>
<evidence type="ECO:0000313" key="3">
    <source>
        <dbReference type="Proteomes" id="UP000198287"/>
    </source>
</evidence>
<dbReference type="SUPFAM" id="SSF47565">
    <property type="entry name" value="Insect pheromone/odorant-binding proteins"/>
    <property type="match status" value="1"/>
</dbReference>
<dbReference type="AlphaFoldDB" id="A0A226EK78"/>
<gene>
    <name evidence="2" type="ORF">Fcan01_06771</name>
</gene>
<dbReference type="OMA" id="LTWINGC"/>
<name>A0A226EK78_FOLCA</name>
<organism evidence="2 3">
    <name type="scientific">Folsomia candida</name>
    <name type="common">Springtail</name>
    <dbReference type="NCBI Taxonomy" id="158441"/>
    <lineage>
        <taxon>Eukaryota</taxon>
        <taxon>Metazoa</taxon>
        <taxon>Ecdysozoa</taxon>
        <taxon>Arthropoda</taxon>
        <taxon>Hexapoda</taxon>
        <taxon>Collembola</taxon>
        <taxon>Entomobryomorpha</taxon>
        <taxon>Isotomoidea</taxon>
        <taxon>Isotomidae</taxon>
        <taxon>Proisotominae</taxon>
        <taxon>Folsomia</taxon>
    </lineage>
</organism>
<dbReference type="EMBL" id="LNIX01000003">
    <property type="protein sequence ID" value="OXA57507.1"/>
    <property type="molecule type" value="Genomic_DNA"/>
</dbReference>
<keyword evidence="3" id="KW-1185">Reference proteome</keyword>
<dbReference type="InterPro" id="IPR036728">
    <property type="entry name" value="PBP_GOBP_sf"/>
</dbReference>
<accession>A0A226EK78</accession>
<dbReference type="GO" id="GO:0005549">
    <property type="term" value="F:odorant binding"/>
    <property type="evidence" value="ECO:0007669"/>
    <property type="project" value="InterPro"/>
</dbReference>
<comment type="caution">
    <text evidence="2">The sequence shown here is derived from an EMBL/GenBank/DDBJ whole genome shotgun (WGS) entry which is preliminary data.</text>
</comment>
<proteinExistence type="predicted"/>
<sequence length="149" mass="16880">MMESVKAIVLTLTILVVISIVTPAPPERKCRTVFTDLNKRELQQINVCTKELGYKSGREKSQKSTCTMKCVLTKESLIKPDGQLSAEQFDIYVMEHFPPSLIDRANETFNPCLALFDGKNIEQDEFCKSYDPLVKCLTRNFANLCRGLP</sequence>
<reference evidence="2 3" key="1">
    <citation type="submission" date="2015-12" db="EMBL/GenBank/DDBJ databases">
        <title>The genome of Folsomia candida.</title>
        <authorList>
            <person name="Faddeeva A."/>
            <person name="Derks M.F."/>
            <person name="Anvar Y."/>
            <person name="Smit S."/>
            <person name="Van Straalen N."/>
            <person name="Roelofs D."/>
        </authorList>
    </citation>
    <scope>NUCLEOTIDE SEQUENCE [LARGE SCALE GENOMIC DNA]</scope>
    <source>
        <strain evidence="2 3">VU population</strain>
        <tissue evidence="2">Whole body</tissue>
    </source>
</reference>
<evidence type="ECO:0000256" key="1">
    <source>
        <dbReference type="SAM" id="SignalP"/>
    </source>
</evidence>
<protein>
    <submittedName>
        <fullName evidence="2">Uncharacterized protein</fullName>
    </submittedName>
</protein>
<feature type="signal peptide" evidence="1">
    <location>
        <begin position="1"/>
        <end position="23"/>
    </location>
</feature>
<dbReference type="Proteomes" id="UP000198287">
    <property type="component" value="Unassembled WGS sequence"/>
</dbReference>